<dbReference type="Pfam" id="PF09912">
    <property type="entry name" value="DUF2141"/>
    <property type="match status" value="1"/>
</dbReference>
<accession>A0A239HWY5</accession>
<reference evidence="2" key="1">
    <citation type="submission" date="2017-06" db="EMBL/GenBank/DDBJ databases">
        <authorList>
            <person name="Varghese N."/>
            <person name="Submissions S."/>
        </authorList>
    </citation>
    <scope>NUCLEOTIDE SEQUENCE [LARGE SCALE GENOMIC DNA]</scope>
    <source>
        <strain evidence="2">LNB2</strain>
    </source>
</reference>
<keyword evidence="2" id="KW-1185">Reference proteome</keyword>
<protein>
    <submittedName>
        <fullName evidence="1">Uncharacterized conserved protein, DUF2141 family</fullName>
    </submittedName>
</protein>
<dbReference type="InterPro" id="IPR018673">
    <property type="entry name" value="DUF2141"/>
</dbReference>
<organism evidence="1 2">
    <name type="scientific">Edaphosphingomonas laterariae</name>
    <dbReference type="NCBI Taxonomy" id="861865"/>
    <lineage>
        <taxon>Bacteria</taxon>
        <taxon>Pseudomonadati</taxon>
        <taxon>Pseudomonadota</taxon>
        <taxon>Alphaproteobacteria</taxon>
        <taxon>Sphingomonadales</taxon>
        <taxon>Rhizorhabdaceae</taxon>
        <taxon>Edaphosphingomonas</taxon>
    </lineage>
</organism>
<dbReference type="EMBL" id="FZOS01000019">
    <property type="protein sequence ID" value="SNS85223.1"/>
    <property type="molecule type" value="Genomic_DNA"/>
</dbReference>
<dbReference type="Proteomes" id="UP000198281">
    <property type="component" value="Unassembled WGS sequence"/>
</dbReference>
<gene>
    <name evidence="1" type="ORF">SAMN06295912_11951</name>
</gene>
<evidence type="ECO:0000313" key="1">
    <source>
        <dbReference type="EMBL" id="SNS85223.1"/>
    </source>
</evidence>
<proteinExistence type="predicted"/>
<dbReference type="AlphaFoldDB" id="A0A239HWY5"/>
<evidence type="ECO:0000313" key="2">
    <source>
        <dbReference type="Proteomes" id="UP000198281"/>
    </source>
</evidence>
<name>A0A239HWY5_9SPHN</name>
<dbReference type="RefSeq" id="WP_245842951.1">
    <property type="nucleotide sequence ID" value="NZ_FZOS01000019.1"/>
</dbReference>
<sequence length="124" mass="13458">MTTRLDLGISGLRSVEGNILVCLTQNPKYFPDCSGDPARRTLTIAAARATGAHIPDLAPGQYALSLVHDENGNGKLDTRLGIPREGFGFSRNPPIRFGAPSFSAVQFLVSGAEMRQPIRVRYLF</sequence>